<name>A0A5B0P4H7_PUCGR</name>
<feature type="domain" description="C3HC-type" evidence="4">
    <location>
        <begin position="108"/>
        <end position="224"/>
    </location>
</feature>
<evidence type="ECO:0000259" key="4">
    <source>
        <dbReference type="Pfam" id="PF07967"/>
    </source>
</evidence>
<accession>A0A5B0P4H7</accession>
<evidence type="ECO:0000256" key="2">
    <source>
        <dbReference type="ARBA" id="ARBA00023242"/>
    </source>
</evidence>
<feature type="region of interest" description="Disordered" evidence="3">
    <location>
        <begin position="432"/>
        <end position="457"/>
    </location>
</feature>
<feature type="compositionally biased region" description="Polar residues" evidence="3">
    <location>
        <begin position="446"/>
        <end position="457"/>
    </location>
</feature>
<feature type="compositionally biased region" description="Low complexity" evidence="3">
    <location>
        <begin position="78"/>
        <end position="89"/>
    </location>
</feature>
<dbReference type="Pfam" id="PF07967">
    <property type="entry name" value="zf-C3HC"/>
    <property type="match status" value="1"/>
</dbReference>
<keyword evidence="7" id="KW-1185">Reference proteome</keyword>
<organism evidence="5 7">
    <name type="scientific">Puccinia graminis f. sp. tritici</name>
    <dbReference type="NCBI Taxonomy" id="56615"/>
    <lineage>
        <taxon>Eukaryota</taxon>
        <taxon>Fungi</taxon>
        <taxon>Dikarya</taxon>
        <taxon>Basidiomycota</taxon>
        <taxon>Pucciniomycotina</taxon>
        <taxon>Pucciniomycetes</taxon>
        <taxon>Pucciniales</taxon>
        <taxon>Pucciniaceae</taxon>
        <taxon>Puccinia</taxon>
    </lineage>
</organism>
<dbReference type="InterPro" id="IPR012935">
    <property type="entry name" value="NuBaID_N"/>
</dbReference>
<feature type="region of interest" description="Disordered" evidence="3">
    <location>
        <begin position="78"/>
        <end position="111"/>
    </location>
</feature>
<sequence>MTTMPSSTSTTSLQAVSIDPSRLKNAFDILNQIDCLQQNDIRTAPNSQSITSSPKKNISSSSNSRLISTPALEAIRSSRINGRSKSSSSKRLKSELRTKLNPQGKVNPGSQIDFLGRLETFKLSSYPAGKPRGLSPPSMAAHGWTNAQKNRLKCVCCGATWVLATPSKGDWGSSSGAQLVTLGIRMRTEQHRSSCPWRSRSCPPSIYHTPRWKSSRETFEALIKVAVEISDALFSNARAVFQVQHNLPDRVVTTLSIALQTENSSGSTLPSRSCPTTDALILALFGWSITRVPAGRRDSSQSMAALPSIQGSNPASGRSTTLPESDDLPSLHCRLCHRQALPSPTSTKAFNPVHEHREYCPFIDPDAGFYPPQGPSAAADSRPGWHARLEAIQNVLDRQNFSICPSSSSSDNIHPLPNQSYVTLENIARHFNTRPPVTPSDHPLGSETTHTPVNPSRDSCPQINLLNFVKEVLVGPPSQLLPSVQ</sequence>
<keyword evidence="2" id="KW-0539">Nucleus</keyword>
<feature type="compositionally biased region" description="Low complexity" evidence="3">
    <location>
        <begin position="49"/>
        <end position="64"/>
    </location>
</feature>
<protein>
    <recommendedName>
        <fullName evidence="4">C3HC-type domain-containing protein</fullName>
    </recommendedName>
</protein>
<reference evidence="7 8" key="1">
    <citation type="submission" date="2019-05" db="EMBL/GenBank/DDBJ databases">
        <title>Emergence of the Ug99 lineage of the wheat stem rust pathogen through somatic hybridization.</title>
        <authorList>
            <person name="Li F."/>
            <person name="Upadhyaya N.M."/>
            <person name="Sperschneider J."/>
            <person name="Matny O."/>
            <person name="Nguyen-Phuc H."/>
            <person name="Mago R."/>
            <person name="Raley C."/>
            <person name="Miller M.E."/>
            <person name="Silverstein K.A.T."/>
            <person name="Henningsen E."/>
            <person name="Hirsch C.D."/>
            <person name="Visser B."/>
            <person name="Pretorius Z.A."/>
            <person name="Steffenson B.J."/>
            <person name="Schwessinger B."/>
            <person name="Dodds P.N."/>
            <person name="Figueroa M."/>
        </authorList>
    </citation>
    <scope>NUCLEOTIDE SEQUENCE [LARGE SCALE GENOMIC DNA]</scope>
    <source>
        <strain evidence="5">21-0</strain>
        <strain evidence="6 8">Ug99</strain>
    </source>
</reference>
<dbReference type="EMBL" id="VSWC01000067">
    <property type="protein sequence ID" value="KAA1096467.1"/>
    <property type="molecule type" value="Genomic_DNA"/>
</dbReference>
<feature type="region of interest" description="Disordered" evidence="3">
    <location>
        <begin position="44"/>
        <end position="64"/>
    </location>
</feature>
<dbReference type="Proteomes" id="UP000324748">
    <property type="component" value="Unassembled WGS sequence"/>
</dbReference>
<evidence type="ECO:0000313" key="5">
    <source>
        <dbReference type="EMBL" id="KAA1096467.1"/>
    </source>
</evidence>
<feature type="region of interest" description="Disordered" evidence="3">
    <location>
        <begin position="298"/>
        <end position="325"/>
    </location>
</feature>
<comment type="subcellular location">
    <subcellularLocation>
        <location evidence="1">Nucleus</location>
    </subcellularLocation>
</comment>
<evidence type="ECO:0000313" key="8">
    <source>
        <dbReference type="Proteomes" id="UP000325313"/>
    </source>
</evidence>
<dbReference type="GO" id="GO:0008270">
    <property type="term" value="F:zinc ion binding"/>
    <property type="evidence" value="ECO:0007669"/>
    <property type="project" value="InterPro"/>
</dbReference>
<dbReference type="Proteomes" id="UP000325313">
    <property type="component" value="Unassembled WGS sequence"/>
</dbReference>
<evidence type="ECO:0000256" key="3">
    <source>
        <dbReference type="SAM" id="MobiDB-lite"/>
    </source>
</evidence>
<feature type="compositionally biased region" description="Polar residues" evidence="3">
    <location>
        <begin position="309"/>
        <end position="323"/>
    </location>
</feature>
<dbReference type="EMBL" id="VDEP01000102">
    <property type="protein sequence ID" value="KAA1131966.1"/>
    <property type="molecule type" value="Genomic_DNA"/>
</dbReference>
<gene>
    <name evidence="5" type="ORF">PGT21_017579</name>
    <name evidence="6" type="ORF">PGTUg99_034907</name>
</gene>
<evidence type="ECO:0000256" key="1">
    <source>
        <dbReference type="ARBA" id="ARBA00004123"/>
    </source>
</evidence>
<dbReference type="AlphaFoldDB" id="A0A5B0P4H7"/>
<dbReference type="PANTHER" id="PTHR15835:SF6">
    <property type="entry name" value="ZINC FINGER C3HC-TYPE PROTEIN 1"/>
    <property type="match status" value="1"/>
</dbReference>
<evidence type="ECO:0000313" key="6">
    <source>
        <dbReference type="EMBL" id="KAA1131966.1"/>
    </source>
</evidence>
<dbReference type="OrthoDB" id="2592092at2759"/>
<dbReference type="PANTHER" id="PTHR15835">
    <property type="entry name" value="NUCLEAR-INTERACTING PARTNER OF ALK"/>
    <property type="match status" value="1"/>
</dbReference>
<proteinExistence type="predicted"/>
<comment type="caution">
    <text evidence="5">The sequence shown here is derived from an EMBL/GenBank/DDBJ whole genome shotgun (WGS) entry which is preliminary data.</text>
</comment>
<evidence type="ECO:0000313" key="7">
    <source>
        <dbReference type="Proteomes" id="UP000324748"/>
    </source>
</evidence>
<dbReference type="GO" id="GO:0005634">
    <property type="term" value="C:nucleus"/>
    <property type="evidence" value="ECO:0007669"/>
    <property type="project" value="UniProtKB-SubCell"/>
</dbReference>